<feature type="transmembrane region" description="Helical" evidence="11">
    <location>
        <begin position="1392"/>
        <end position="1419"/>
    </location>
</feature>
<dbReference type="PROSITE" id="PS00211">
    <property type="entry name" value="ABC_TRANSPORTER_1"/>
    <property type="match status" value="1"/>
</dbReference>
<dbReference type="Pfam" id="PF00005">
    <property type="entry name" value="ABC_tran"/>
    <property type="match status" value="2"/>
</dbReference>
<dbReference type="InterPro" id="IPR003593">
    <property type="entry name" value="AAA+_ATPase"/>
</dbReference>
<dbReference type="Pfam" id="PF23321">
    <property type="entry name" value="R1_ABCA1"/>
    <property type="match status" value="1"/>
</dbReference>
<evidence type="ECO:0000256" key="10">
    <source>
        <dbReference type="SAM" id="MobiDB-lite"/>
    </source>
</evidence>
<dbReference type="Proteomes" id="UP000694558">
    <property type="component" value="Chromosome 14"/>
</dbReference>
<dbReference type="InterPro" id="IPR017871">
    <property type="entry name" value="ABC_transporter-like_CS"/>
</dbReference>
<feature type="transmembrane region" description="Helical" evidence="11">
    <location>
        <begin position="1126"/>
        <end position="1147"/>
    </location>
</feature>
<dbReference type="Pfam" id="PF12698">
    <property type="entry name" value="ABC2_membrane_3"/>
    <property type="match status" value="2"/>
</dbReference>
<feature type="transmembrane region" description="Helical" evidence="11">
    <location>
        <begin position="589"/>
        <end position="610"/>
    </location>
</feature>
<evidence type="ECO:0000256" key="1">
    <source>
        <dbReference type="ARBA" id="ARBA00004141"/>
    </source>
</evidence>
<dbReference type="PROSITE" id="PS50893">
    <property type="entry name" value="ABC_TRANSPORTER_2"/>
    <property type="match status" value="2"/>
</dbReference>
<dbReference type="GO" id="GO:0005524">
    <property type="term" value="F:ATP binding"/>
    <property type="evidence" value="ECO:0007669"/>
    <property type="project" value="UniProtKB-KW"/>
</dbReference>
<evidence type="ECO:0000256" key="4">
    <source>
        <dbReference type="ARBA" id="ARBA00022692"/>
    </source>
</evidence>
<evidence type="ECO:0000256" key="2">
    <source>
        <dbReference type="ARBA" id="ARBA00008869"/>
    </source>
</evidence>
<reference evidence="13" key="1">
    <citation type="submission" date="2023-05" db="EMBL/GenBank/DDBJ databases">
        <title>High-quality long-read genome of Scophthalmus maximus.</title>
        <authorList>
            <person name="Lien S."/>
            <person name="Martinez P."/>
        </authorList>
    </citation>
    <scope>NUCLEOTIDE SEQUENCE [LARGE SCALE GENOMIC DNA]</scope>
</reference>
<feature type="domain" description="ABC transporter" evidence="12">
    <location>
        <begin position="751"/>
        <end position="978"/>
    </location>
</feature>
<comment type="subcellular location">
    <subcellularLocation>
        <location evidence="1">Membrane</location>
        <topology evidence="1">Multi-pass membrane protein</topology>
    </subcellularLocation>
</comment>
<dbReference type="GO" id="GO:0005319">
    <property type="term" value="F:lipid transporter activity"/>
    <property type="evidence" value="ECO:0007669"/>
    <property type="project" value="TreeGrafter"/>
</dbReference>
<dbReference type="CDD" id="cd03263">
    <property type="entry name" value="ABC_subfamily_A"/>
    <property type="match status" value="2"/>
</dbReference>
<organism evidence="13 14">
    <name type="scientific">Scophthalmus maximus</name>
    <name type="common">Turbot</name>
    <name type="synonym">Psetta maxima</name>
    <dbReference type="NCBI Taxonomy" id="52904"/>
    <lineage>
        <taxon>Eukaryota</taxon>
        <taxon>Metazoa</taxon>
        <taxon>Chordata</taxon>
        <taxon>Craniata</taxon>
        <taxon>Vertebrata</taxon>
        <taxon>Euteleostomi</taxon>
        <taxon>Actinopterygii</taxon>
        <taxon>Neopterygii</taxon>
        <taxon>Teleostei</taxon>
        <taxon>Neoteleostei</taxon>
        <taxon>Acanthomorphata</taxon>
        <taxon>Carangaria</taxon>
        <taxon>Pleuronectiformes</taxon>
        <taxon>Pleuronectoidei</taxon>
        <taxon>Scophthalmidae</taxon>
        <taxon>Scophthalmus</taxon>
    </lineage>
</organism>
<gene>
    <name evidence="13" type="primary">ABCA12</name>
</gene>
<dbReference type="InterPro" id="IPR026082">
    <property type="entry name" value="ABCA"/>
</dbReference>
<evidence type="ECO:0000256" key="3">
    <source>
        <dbReference type="ARBA" id="ARBA00022448"/>
    </source>
</evidence>
<feature type="transmembrane region" description="Helical" evidence="11">
    <location>
        <begin position="528"/>
        <end position="550"/>
    </location>
</feature>
<proteinExistence type="inferred from homology"/>
<evidence type="ECO:0000259" key="12">
    <source>
        <dbReference type="PROSITE" id="PS50893"/>
    </source>
</evidence>
<feature type="transmembrane region" description="Helical" evidence="11">
    <location>
        <begin position="481"/>
        <end position="502"/>
    </location>
</feature>
<evidence type="ECO:0000313" key="13">
    <source>
        <dbReference type="Ensembl" id="ENSSMAP00000070638.1"/>
    </source>
</evidence>
<keyword evidence="6" id="KW-0547">Nucleotide-binding</keyword>
<feature type="transmembrane region" description="Helical" evidence="11">
    <location>
        <begin position="38"/>
        <end position="61"/>
    </location>
</feature>
<dbReference type="SMART" id="SM00382">
    <property type="entry name" value="AAA"/>
    <property type="match status" value="2"/>
</dbReference>
<dbReference type="InterPro" id="IPR056264">
    <property type="entry name" value="R2_ABCA1-4-like"/>
</dbReference>
<dbReference type="GO" id="GO:0016020">
    <property type="term" value="C:membrane"/>
    <property type="evidence" value="ECO:0007669"/>
    <property type="project" value="UniProtKB-SubCell"/>
</dbReference>
<feature type="domain" description="ABC transporter" evidence="12">
    <location>
        <begin position="1616"/>
        <end position="1839"/>
    </location>
</feature>
<keyword evidence="7" id="KW-0067">ATP-binding</keyword>
<dbReference type="PANTHER" id="PTHR19229">
    <property type="entry name" value="ATP-BINDING CASSETTE TRANSPORTER SUBFAMILY A ABCA"/>
    <property type="match status" value="1"/>
</dbReference>
<feature type="transmembrane region" description="Helical" evidence="11">
    <location>
        <begin position="562"/>
        <end position="582"/>
    </location>
</feature>
<dbReference type="Ensembl" id="ENSSMAT00000038062.1">
    <property type="protein sequence ID" value="ENSSMAP00000070638.1"/>
    <property type="gene ID" value="ENSSMAG00000009128.2"/>
</dbReference>
<comment type="similarity">
    <text evidence="2">Belongs to the ABC transporter superfamily. ABCA family.</text>
</comment>
<keyword evidence="5" id="KW-0677">Repeat</keyword>
<dbReference type="GO" id="GO:0140359">
    <property type="term" value="F:ABC-type transporter activity"/>
    <property type="evidence" value="ECO:0007669"/>
    <property type="project" value="InterPro"/>
</dbReference>
<dbReference type="GO" id="GO:0016887">
    <property type="term" value="F:ATP hydrolysis activity"/>
    <property type="evidence" value="ECO:0007669"/>
    <property type="project" value="InterPro"/>
</dbReference>
<feature type="transmembrane region" description="Helical" evidence="11">
    <location>
        <begin position="1431"/>
        <end position="1451"/>
    </location>
</feature>
<keyword evidence="8 11" id="KW-1133">Transmembrane helix</keyword>
<feature type="region of interest" description="Disordered" evidence="10">
    <location>
        <begin position="377"/>
        <end position="396"/>
    </location>
</feature>
<evidence type="ECO:0000313" key="14">
    <source>
        <dbReference type="Proteomes" id="UP000694558"/>
    </source>
</evidence>
<dbReference type="GeneTree" id="ENSGT00940000157295"/>
<dbReference type="InterPro" id="IPR003439">
    <property type="entry name" value="ABC_transporter-like_ATP-bd"/>
</dbReference>
<evidence type="ECO:0000256" key="5">
    <source>
        <dbReference type="ARBA" id="ARBA00022737"/>
    </source>
</evidence>
<evidence type="ECO:0000256" key="11">
    <source>
        <dbReference type="SAM" id="Phobius"/>
    </source>
</evidence>
<evidence type="ECO:0000256" key="6">
    <source>
        <dbReference type="ARBA" id="ARBA00022741"/>
    </source>
</evidence>
<sequence length="1910" mass="215012">MRLIFLFFFHNVSSLQPPLQMAFLQQLRLLLWKNGLRVIRQPVWSLTLIGWPLVIFIIVAVTRNQFPAIVKDTCYVGPRNLPSTGFFPFLQTLMCNTDSNCHNKSLGSKYTEKTPEITRRMQTKGMFSHICEVVLLFPSLSNKVGHNIVEYYNMCGHFSIHREQEFKSRIRQYKNVNKKNRFFPLLAWCTVAPFCMNMYLDMVNTTGGAIAWAFLKPMLMGQILYTPDTPVTRGIMEKANATLQEFANLRKHSEDWMGSSNYILQSAELLGHTLPMLQVQKKLRGVFCISDYCSRLAAVGKSTDKVGSGPSTLMLEKNKHLLTQITTLSTLMVDLSSCIKFDRYRGYDSAEQLNTEAQELAKKRNLYASVVFKLPKDEDPSRKRQARSSSTSSLPPKVSYTIRMHMDNVMRTDRVRDPFFVKDTHILARQTMRYNRGFIYLQENIDRAIIETQTGKRVTEPAVQLQPFPYPCHLRDEYLEAISFVFPLMLMLAWLLFVADFVKKLVHERELRLHEYMKMMGVNPLSHFFAWFLECASYLVLTIFILTLVLKFGRILPNSDGFLLFLYLCDYGLSILAFSYLVSSFFDKTYIAGLSGSLLYILCFLPFIVVKALEANLTFSQKSALSLFSPTCFSYASQYVSRYETQGEGIQWSNSYTSPMAGDTTSFGWLCWLMLIDSILYFVIGAYIRMVLPGKYGIPAPWYFPFKASFWAELCCCMKSKIKAGKGLLFSNIMEKNQPAGEDFSELPVGVALHGLSKMYGDRVAIQNLNVSFYEGHVTALLGHNGAGKTTTMSLLTGLFAPSSGAIDVYGRDMQTNIDDIRKELGVCMQYDVLFDHMTAKEHLLLYGQIKAPHWSRGELREQVRTRACTPHRHKRVGTLSGGMKRKLSISIAFIGGSRLVVLDEPTTGVDPCSRRNIWDIVIQHKKQRTIIMSTHHLDEAEVLSDRIAFLERGGLKCCGTPFHLKDKLGQGYKLTLTKKVSNLESEGIDDSELKGFIQAHVPEARLKETQGGDVIYSLPPFTSSNAASYRSLLTALDSNLDALQLGCYGISDTTLEEVRSYAPSHENSGLKCSQTGPFSSVSSENVGDTMKLTSSSIEGGMALAWQQISAMLVKRFHHSRRDWKGLIAQILLPVLFVVFAMGLGAIKKDLQHYRELELSPALYNIGPSYSFFRNQNPSSGELVDAMMSFPGIDNACLDKPENPYVITSQMPSGLGFICDGDNYQPPHKKIPSSQIVYNLSGINVENYLVATANDFIRNRYGGFDFGMQLPPDLQMDLRVVPKNRTLSKVWFNPEGHHTMPAYLNSLSNFILRSNLPADKDPRQYAISVSSHPYFGRTDDEDAIIQGVLQIFVAMCVLTGYSITTASFAIYEVGEHHSGSKRLQHIAGISEPLYWAVNFFYDMVVYLIPVTLTVGVIAAFQVPAFTDRQNLAAVTLLLVLFGFATFPWMYLLSGVFKDAEMAFIAYVCLNLFISVNTIMSTSILYSLGQISMRDTEDIYERMSHAFLIFPQFSFGNGLTELARMNIKVQILSGYDIDAYQNPFSTDALGWMFMSSIIQGLVFFTLRLLLNKSLMRKVRHLICGRKTVPREACEDEDEDVVAEHLRVSSGAASSDILQVNQLTKIYQHLKKKVHAVKRLSVGIPAGECFGLLGVNGAGKTTTFKMLTGDVSPTDGTCRNKGINIGYCPQEDALDDLLTGEEHLYFYARIRGVPKREIKGVVNYLLRRLELNYHRDIVTDGYSCGTRRKLSTALALIGHPQILLLDEPSSGMDPRTKRHLWKIISEEVKGKCAVVLTSHSMEECEALCSRLAIMVKGQFRCLVCLQCPPPTDQHSTMVEYHVAVAPGGVADIFDQLESNKTALQIKHFSVSQTTLDEVFINFAMEKIGMETIPLHSEEEACDDLGFNKAVQT</sequence>
<protein>
    <submittedName>
        <fullName evidence="13">ATP binding cassette subfamily A member 12</fullName>
    </submittedName>
</protein>
<feature type="transmembrane region" description="Helical" evidence="11">
    <location>
        <begin position="1347"/>
        <end position="1371"/>
    </location>
</feature>
<keyword evidence="9 11" id="KW-0472">Membrane</keyword>
<feature type="transmembrane region" description="Helical" evidence="11">
    <location>
        <begin position="1463"/>
        <end position="1485"/>
    </location>
</feature>
<keyword evidence="3" id="KW-0813">Transport</keyword>
<dbReference type="SUPFAM" id="SSF52540">
    <property type="entry name" value="P-loop containing nucleoside triphosphate hydrolases"/>
    <property type="match status" value="2"/>
</dbReference>
<reference evidence="13" key="2">
    <citation type="submission" date="2025-08" db="UniProtKB">
        <authorList>
            <consortium name="Ensembl"/>
        </authorList>
    </citation>
    <scope>IDENTIFICATION</scope>
</reference>
<keyword evidence="4 11" id="KW-0812">Transmembrane</keyword>
<dbReference type="PANTHER" id="PTHR19229:SF29">
    <property type="entry name" value="GLUCOSYLCERAMIDE TRANSPORTER ABCA12"/>
    <property type="match status" value="1"/>
</dbReference>
<accession>A0A8D3EFS9</accession>
<evidence type="ECO:0000256" key="8">
    <source>
        <dbReference type="ARBA" id="ARBA00022989"/>
    </source>
</evidence>
<dbReference type="FunFam" id="3.40.50.300:FF:000335">
    <property type="entry name" value="ATP binding cassette subfamily A member 5"/>
    <property type="match status" value="1"/>
</dbReference>
<dbReference type="InterPro" id="IPR013525">
    <property type="entry name" value="ABC2_TM"/>
</dbReference>
<feature type="transmembrane region" description="Helical" evidence="11">
    <location>
        <begin position="1547"/>
        <end position="1569"/>
    </location>
</feature>
<name>A0A8D3EFS9_SCOMX</name>
<evidence type="ECO:0000256" key="7">
    <source>
        <dbReference type="ARBA" id="ARBA00022840"/>
    </source>
</evidence>
<dbReference type="Gene3D" id="3.40.50.300">
    <property type="entry name" value="P-loop containing nucleotide triphosphate hydrolases"/>
    <property type="match status" value="2"/>
</dbReference>
<dbReference type="InterPro" id="IPR027417">
    <property type="entry name" value="P-loop_NTPase"/>
</dbReference>
<feature type="transmembrane region" description="Helical" evidence="11">
    <location>
        <begin position="667"/>
        <end position="688"/>
    </location>
</feature>
<evidence type="ECO:0000256" key="9">
    <source>
        <dbReference type="ARBA" id="ARBA00023136"/>
    </source>
</evidence>
<dbReference type="FunFam" id="3.40.50.300:FF:000298">
    <property type="entry name" value="ATP-binding cassette sub-family A member 12"/>
    <property type="match status" value="1"/>
</dbReference>